<evidence type="ECO:0000313" key="3">
    <source>
        <dbReference type="EMBL" id="OFV67015.1"/>
    </source>
</evidence>
<evidence type="ECO:0000313" key="4">
    <source>
        <dbReference type="Proteomes" id="UP000185779"/>
    </source>
</evidence>
<feature type="coiled-coil region" evidence="1">
    <location>
        <begin position="80"/>
        <end position="110"/>
    </location>
</feature>
<gene>
    <name evidence="2" type="ORF">ENI32_02290</name>
    <name evidence="3" type="ORF">SBU_000308</name>
</gene>
<evidence type="ECO:0000313" key="2">
    <source>
        <dbReference type="EMBL" id="HEC56702.1"/>
    </source>
</evidence>
<proteinExistence type="predicted"/>
<dbReference type="Proteomes" id="UP000185779">
    <property type="component" value="Unassembled WGS sequence"/>
</dbReference>
<name>A0A1F2P7C2_9EURY</name>
<dbReference type="EMBL" id="LYOR01000001">
    <property type="protein sequence ID" value="OFV67015.1"/>
    <property type="molecule type" value="Genomic_DNA"/>
</dbReference>
<reference evidence="2" key="2">
    <citation type="journal article" date="2020" name="mSystems">
        <title>Genome- and Community-Level Interaction Insights into Carbon Utilization and Element Cycling Functions of Hydrothermarchaeota in Hydrothermal Sediment.</title>
        <authorList>
            <person name="Zhou Z."/>
            <person name="Liu Y."/>
            <person name="Xu W."/>
            <person name="Pan J."/>
            <person name="Luo Z.H."/>
            <person name="Li M."/>
        </authorList>
    </citation>
    <scope>NUCLEOTIDE SEQUENCE [LARGE SCALE GENOMIC DNA]</scope>
    <source>
        <strain evidence="2">HyVt-386</strain>
    </source>
</reference>
<protein>
    <submittedName>
        <fullName evidence="3">Chromosome segregation ATPase</fullName>
    </submittedName>
</protein>
<reference evidence="3 4" key="1">
    <citation type="submission" date="2016-05" db="EMBL/GenBank/DDBJ databases">
        <title>Microbial consortia oxidize butane by reversing methanogenesis.</title>
        <authorList>
            <person name="Laso-Perez R."/>
            <person name="Richter M."/>
            <person name="Wegener G."/>
            <person name="Musat F."/>
        </authorList>
    </citation>
    <scope>NUCLEOTIDE SEQUENCE [LARGE SCALE GENOMIC DNA]</scope>
    <source>
        <strain evidence="3">BOX1</strain>
    </source>
</reference>
<keyword evidence="4" id="KW-1185">Reference proteome</keyword>
<keyword evidence="1" id="KW-0175">Coiled coil</keyword>
<organism evidence="3 4">
    <name type="scientific">Candidatus Syntropharchaeum butanivorans</name>
    <dbReference type="NCBI Taxonomy" id="1839936"/>
    <lineage>
        <taxon>Archaea</taxon>
        <taxon>Methanobacteriati</taxon>
        <taxon>Methanobacteriota</taxon>
        <taxon>Stenosarchaea group</taxon>
        <taxon>Methanomicrobia</taxon>
        <taxon>Methanosarcinales</taxon>
        <taxon>ANME-2 cluster</taxon>
        <taxon>Candidatus Syntropharchaeum</taxon>
    </lineage>
</organism>
<feature type="coiled-coil region" evidence="1">
    <location>
        <begin position="140"/>
        <end position="184"/>
    </location>
</feature>
<comment type="caution">
    <text evidence="3">The sequence shown here is derived from an EMBL/GenBank/DDBJ whole genome shotgun (WGS) entry which is preliminary data.</text>
</comment>
<dbReference type="Proteomes" id="UP000885936">
    <property type="component" value="Unassembled WGS sequence"/>
</dbReference>
<evidence type="ECO:0000256" key="1">
    <source>
        <dbReference type="SAM" id="Coils"/>
    </source>
</evidence>
<accession>A0A1F2P7C2</accession>
<dbReference type="AlphaFoldDB" id="A0A1F2P7C2"/>
<dbReference type="STRING" id="1839936.SBU_000308"/>
<dbReference type="EMBL" id="DRIE01000037">
    <property type="protein sequence ID" value="HEC56702.1"/>
    <property type="molecule type" value="Genomic_DNA"/>
</dbReference>
<sequence>MRRSSRVVSILAVILLAAATLGPWITSAHPGHWGKGARDQIEATRARLNLALNHTIAYLEVIKSRIEMLEARGENPPVGSDDLQADIDELESLKLELEKARSKEEILAVARDLGSTWVRVRGDTRYAKVFIMQRHLSRNLERMEEFSERMNDRIRALERRGVDARDLRLELSRFNHHIEAARDEYNRGVWFYEKGDLVNANRCFRDAYHDLIAAKNILKPLIRAYMSLSESNSHSH</sequence>